<name>A0A9P4YP08_9HYPO</name>
<feature type="domain" description="Aminotransferase class I/classII large" evidence="6">
    <location>
        <begin position="127"/>
        <end position="498"/>
    </location>
</feature>
<dbReference type="SUPFAM" id="SSF53383">
    <property type="entry name" value="PLP-dependent transferases"/>
    <property type="match status" value="1"/>
</dbReference>
<protein>
    <submittedName>
        <fullName evidence="7">Aromatic amino acid aminotransferase I / 2-aminoadipate transaminase</fullName>
    </submittedName>
</protein>
<evidence type="ECO:0000259" key="6">
    <source>
        <dbReference type="Pfam" id="PF00155"/>
    </source>
</evidence>
<comment type="caution">
    <text evidence="7">The sequence shown here is derived from an EMBL/GenBank/DDBJ whole genome shotgun (WGS) entry which is preliminary data.</text>
</comment>
<dbReference type="PANTHER" id="PTHR42790:SF21">
    <property type="entry name" value="AROMATIC_AMINOADIPATE AMINOTRANSFERASE 1"/>
    <property type="match status" value="1"/>
</dbReference>
<dbReference type="GeneID" id="55971157"/>
<sequence length="510" mass="56895">MDTGTSTLSDAVDLAHHVNTKSRSRHPSPLKDIVSYMGYEGMISLAGGLPHPSLFPLNKTTFECLDPSADKADGVILRLGRGSDPADLDLTQFLQYGSGAGNKGLIALCRELTTVVHTPPYNFECLLHPGNTNAWDKVVGLLCEDDDYVLVEEYTYPSAQALWIPLGIKAAPIAADGEGIQPSSLREILQNWDEKIRGARRPRTLYIVPVGSNPTGTSISFDRRKEIYSICVEYGKTILSDHWSHTHNEAVDIIIVEDDPYYFLQYPGYKQTGSKSKISTKDFLSDLSPSFLSMDTQGRVIRLESFSKTLFPGLRLGYFVANPIFTERLLRATETETQDPAGLSQAFVLSLLSSWGIDGYLLWLQHLQEQYRLRRDWLLDAFHQHFVVNHTGPEETACVSHPEMNSHIPVFSYVDPGAGMFVWAKFHFRGVKRFAEIASDGNDPDPEQSFADEMWRAMIDELVLLTPGSYYHPWQGADNKTTKARGAEAQTAHFRFSFATPTSTSTDLGS</sequence>
<comment type="cofactor">
    <cofactor evidence="1">
        <name>pyridoxal 5'-phosphate</name>
        <dbReference type="ChEBI" id="CHEBI:597326"/>
    </cofactor>
</comment>
<accession>A0A9P4YP08</accession>
<dbReference type="Proteomes" id="UP000749293">
    <property type="component" value="Unassembled WGS sequence"/>
</dbReference>
<keyword evidence="4" id="KW-0808">Transferase</keyword>
<dbReference type="GO" id="GO:0008793">
    <property type="term" value="F:aromatic-amino-acid transaminase activity"/>
    <property type="evidence" value="ECO:0007669"/>
    <property type="project" value="TreeGrafter"/>
</dbReference>
<dbReference type="InterPro" id="IPR015421">
    <property type="entry name" value="PyrdxlP-dep_Trfase_major"/>
</dbReference>
<dbReference type="InterPro" id="IPR004839">
    <property type="entry name" value="Aminotransferase_I/II_large"/>
</dbReference>
<organism evidence="7 8">
    <name type="scientific">Geosmithia morbida</name>
    <dbReference type="NCBI Taxonomy" id="1094350"/>
    <lineage>
        <taxon>Eukaryota</taxon>
        <taxon>Fungi</taxon>
        <taxon>Dikarya</taxon>
        <taxon>Ascomycota</taxon>
        <taxon>Pezizomycotina</taxon>
        <taxon>Sordariomycetes</taxon>
        <taxon>Hypocreomycetidae</taxon>
        <taxon>Hypocreales</taxon>
        <taxon>Bionectriaceae</taxon>
        <taxon>Geosmithia</taxon>
    </lineage>
</organism>
<dbReference type="AlphaFoldDB" id="A0A9P4YP08"/>
<dbReference type="GO" id="GO:0006571">
    <property type="term" value="P:tyrosine biosynthetic process"/>
    <property type="evidence" value="ECO:0007669"/>
    <property type="project" value="TreeGrafter"/>
</dbReference>
<dbReference type="CDD" id="cd00609">
    <property type="entry name" value="AAT_like"/>
    <property type="match status" value="1"/>
</dbReference>
<dbReference type="Pfam" id="PF00155">
    <property type="entry name" value="Aminotran_1_2"/>
    <property type="match status" value="1"/>
</dbReference>
<keyword evidence="5" id="KW-0663">Pyridoxal phosphate</keyword>
<keyword evidence="3 7" id="KW-0032">Aminotransferase</keyword>
<dbReference type="InterPro" id="IPR015424">
    <property type="entry name" value="PyrdxlP-dep_Trfase"/>
</dbReference>
<evidence type="ECO:0000256" key="3">
    <source>
        <dbReference type="ARBA" id="ARBA00022576"/>
    </source>
</evidence>
<dbReference type="GO" id="GO:0047536">
    <property type="term" value="F:2-aminoadipate transaminase activity"/>
    <property type="evidence" value="ECO:0007669"/>
    <property type="project" value="TreeGrafter"/>
</dbReference>
<evidence type="ECO:0000256" key="1">
    <source>
        <dbReference type="ARBA" id="ARBA00001933"/>
    </source>
</evidence>
<dbReference type="Gene3D" id="3.40.640.10">
    <property type="entry name" value="Type I PLP-dependent aspartate aminotransferase-like (Major domain)"/>
    <property type="match status" value="2"/>
</dbReference>
<dbReference type="EMBL" id="JAANYQ010000027">
    <property type="protein sequence ID" value="KAF4119410.1"/>
    <property type="molecule type" value="Genomic_DNA"/>
</dbReference>
<evidence type="ECO:0000256" key="2">
    <source>
        <dbReference type="ARBA" id="ARBA00007441"/>
    </source>
</evidence>
<gene>
    <name evidence="7" type="ORF">GMORB2_4929</name>
</gene>
<evidence type="ECO:0000313" key="7">
    <source>
        <dbReference type="EMBL" id="KAF4119410.1"/>
    </source>
</evidence>
<comment type="similarity">
    <text evidence="2">Belongs to the class-I pyridoxal-phosphate-dependent aminotransferase family.</text>
</comment>
<evidence type="ECO:0000256" key="5">
    <source>
        <dbReference type="ARBA" id="ARBA00022898"/>
    </source>
</evidence>
<reference evidence="7" key="1">
    <citation type="submission" date="2020-03" db="EMBL/GenBank/DDBJ databases">
        <title>Site-based positive gene gene selection in Geosmithia morbida across the United States reveals a broad range of putative effectors and factors for local host and environmental adapation.</title>
        <authorList>
            <person name="Onufrak A."/>
            <person name="Murdoch R.W."/>
            <person name="Gazis R."/>
            <person name="Huff M."/>
            <person name="Staton M."/>
            <person name="Klingeman W."/>
            <person name="Hadziabdic D."/>
        </authorList>
    </citation>
    <scope>NUCLEOTIDE SEQUENCE</scope>
    <source>
        <strain evidence="7">1262</strain>
    </source>
</reference>
<dbReference type="GO" id="GO:0030170">
    <property type="term" value="F:pyridoxal phosphate binding"/>
    <property type="evidence" value="ECO:0007669"/>
    <property type="project" value="InterPro"/>
</dbReference>
<dbReference type="GO" id="GO:0019878">
    <property type="term" value="P:lysine biosynthetic process via aminoadipic acid"/>
    <property type="evidence" value="ECO:0007669"/>
    <property type="project" value="TreeGrafter"/>
</dbReference>
<evidence type="ECO:0000313" key="8">
    <source>
        <dbReference type="Proteomes" id="UP000749293"/>
    </source>
</evidence>
<proteinExistence type="inferred from homology"/>
<keyword evidence="8" id="KW-1185">Reference proteome</keyword>
<dbReference type="InterPro" id="IPR050859">
    <property type="entry name" value="Class-I_PLP-dep_aminotransf"/>
</dbReference>
<dbReference type="RefSeq" id="XP_035318062.1">
    <property type="nucleotide sequence ID" value="XM_035466903.1"/>
</dbReference>
<dbReference type="GO" id="GO:0009074">
    <property type="term" value="P:aromatic amino acid family catabolic process"/>
    <property type="evidence" value="ECO:0007669"/>
    <property type="project" value="TreeGrafter"/>
</dbReference>
<dbReference type="PANTHER" id="PTHR42790">
    <property type="entry name" value="AMINOTRANSFERASE"/>
    <property type="match status" value="1"/>
</dbReference>
<evidence type="ECO:0000256" key="4">
    <source>
        <dbReference type="ARBA" id="ARBA00022679"/>
    </source>
</evidence>
<dbReference type="OrthoDB" id="691673at2759"/>